<evidence type="ECO:0000313" key="4">
    <source>
        <dbReference type="EMBL" id="CDS13851.1"/>
    </source>
</evidence>
<feature type="compositionally biased region" description="Polar residues" evidence="2">
    <location>
        <begin position="101"/>
        <end position="120"/>
    </location>
</feature>
<evidence type="ECO:0000256" key="2">
    <source>
        <dbReference type="SAM" id="MobiDB-lite"/>
    </source>
</evidence>
<reference evidence="4" key="1">
    <citation type="journal article" date="2014" name="Genome Announc.">
        <title>De novo whole-genome sequence and genome annotation of Lichtheimia ramosa.</title>
        <authorList>
            <person name="Linde J."/>
            <person name="Schwartze V."/>
            <person name="Binder U."/>
            <person name="Lass-Florl C."/>
            <person name="Voigt K."/>
            <person name="Horn F."/>
        </authorList>
    </citation>
    <scope>NUCLEOTIDE SEQUENCE</scope>
    <source>
        <strain evidence="4">JMRC FSU:6197</strain>
    </source>
</reference>
<feature type="compositionally biased region" description="Low complexity" evidence="2">
    <location>
        <begin position="155"/>
        <end position="165"/>
    </location>
</feature>
<organism evidence="4">
    <name type="scientific">Lichtheimia ramosa</name>
    <dbReference type="NCBI Taxonomy" id="688394"/>
    <lineage>
        <taxon>Eukaryota</taxon>
        <taxon>Fungi</taxon>
        <taxon>Fungi incertae sedis</taxon>
        <taxon>Mucoromycota</taxon>
        <taxon>Mucoromycotina</taxon>
        <taxon>Mucoromycetes</taxon>
        <taxon>Mucorales</taxon>
        <taxon>Lichtheimiaceae</taxon>
        <taxon>Lichtheimia</taxon>
    </lineage>
</organism>
<gene>
    <name evidence="4" type="ORF">LRAMOSA06025</name>
</gene>
<dbReference type="InterPro" id="IPR013087">
    <property type="entry name" value="Znf_C2H2_type"/>
</dbReference>
<dbReference type="AlphaFoldDB" id="A0A077X1W1"/>
<dbReference type="PROSITE" id="PS00028">
    <property type="entry name" value="ZINC_FINGER_C2H2_1"/>
    <property type="match status" value="1"/>
</dbReference>
<dbReference type="EMBL" id="LK023385">
    <property type="protein sequence ID" value="CDS13851.1"/>
    <property type="molecule type" value="Genomic_DNA"/>
</dbReference>
<dbReference type="PROSITE" id="PS50157">
    <property type="entry name" value="ZINC_FINGER_C2H2_2"/>
    <property type="match status" value="1"/>
</dbReference>
<keyword evidence="1" id="KW-0863">Zinc-finger</keyword>
<name>A0A077X1W1_9FUNG</name>
<dbReference type="OrthoDB" id="8922241at2759"/>
<sequence length="300" mass="33426">MNYSAAVELLDNGYDDSLLLAVAAADQDSNDSSRYDQHASLHYSYPQSQPNQHQHEYIGQDSSSSTLFMQTWTHPTYPHQQTAFHDSVSANTSLLANEGFQSSSGDIQHAGNNNVAPGTPSSMSSCLSDLSSPFALQGSHISSPATITDIDNAASTSSSHVSSTTNERLSTPDSRKEEWKHRAHEAVWATNSYQRKKCHSSTSQNADDNTRIPSYEDDKDDEEQSGLLQHHSSQSSSSSTQERRTITGYSVTCKQCNIHFTRVRDLRRHTLSKHVRQRYVCDRCSNTFTRNDSKKEEESP</sequence>
<feature type="domain" description="C2H2-type" evidence="3">
    <location>
        <begin position="251"/>
        <end position="279"/>
    </location>
</feature>
<dbReference type="GO" id="GO:0008270">
    <property type="term" value="F:zinc ion binding"/>
    <property type="evidence" value="ECO:0007669"/>
    <property type="project" value="UniProtKB-KW"/>
</dbReference>
<feature type="region of interest" description="Disordered" evidence="2">
    <location>
        <begin position="101"/>
        <end position="127"/>
    </location>
</feature>
<evidence type="ECO:0000259" key="3">
    <source>
        <dbReference type="PROSITE" id="PS50157"/>
    </source>
</evidence>
<proteinExistence type="predicted"/>
<dbReference type="Gene3D" id="3.30.160.60">
    <property type="entry name" value="Classic Zinc Finger"/>
    <property type="match status" value="1"/>
</dbReference>
<keyword evidence="1" id="KW-0479">Metal-binding</keyword>
<accession>A0A077X1W1</accession>
<evidence type="ECO:0000256" key="1">
    <source>
        <dbReference type="PROSITE-ProRule" id="PRU00042"/>
    </source>
</evidence>
<feature type="region of interest" description="Disordered" evidence="2">
    <location>
        <begin position="153"/>
        <end position="243"/>
    </location>
</feature>
<feature type="compositionally biased region" description="Low complexity" evidence="2">
    <location>
        <begin position="225"/>
        <end position="239"/>
    </location>
</feature>
<protein>
    <recommendedName>
        <fullName evidence="3">C2H2-type domain-containing protein</fullName>
    </recommendedName>
</protein>
<dbReference type="InterPro" id="IPR036236">
    <property type="entry name" value="Znf_C2H2_sf"/>
</dbReference>
<keyword evidence="1" id="KW-0862">Zinc</keyword>
<dbReference type="SUPFAM" id="SSF57667">
    <property type="entry name" value="beta-beta-alpha zinc fingers"/>
    <property type="match status" value="1"/>
</dbReference>